<dbReference type="EMBL" id="LT670844">
    <property type="protein sequence ID" value="SHK48175.1"/>
    <property type="molecule type" value="Genomic_DNA"/>
</dbReference>
<keyword evidence="4 7" id="KW-0067">ATP-binding</keyword>
<keyword evidence="2" id="KW-0813">Transport</keyword>
<evidence type="ECO:0000259" key="6">
    <source>
        <dbReference type="PROSITE" id="PS50893"/>
    </source>
</evidence>
<dbReference type="InterPro" id="IPR003593">
    <property type="entry name" value="AAA+_ATPase"/>
</dbReference>
<dbReference type="InterPro" id="IPR050166">
    <property type="entry name" value="ABC_transporter_ATP-bind"/>
</dbReference>
<evidence type="ECO:0000313" key="8">
    <source>
        <dbReference type="Proteomes" id="UP000189935"/>
    </source>
</evidence>
<protein>
    <submittedName>
        <fullName evidence="7">NitT/TauT family transport system ATP-binding protein</fullName>
    </submittedName>
</protein>
<dbReference type="InterPro" id="IPR018632">
    <property type="entry name" value="AAA-associated_dom_C"/>
</dbReference>
<dbReference type="PANTHER" id="PTHR42788:SF13">
    <property type="entry name" value="ALIPHATIC SULFONATES IMPORT ATP-BINDING PROTEIN SSUB"/>
    <property type="match status" value="1"/>
</dbReference>
<evidence type="ECO:0000256" key="2">
    <source>
        <dbReference type="ARBA" id="ARBA00022448"/>
    </source>
</evidence>
<comment type="function">
    <text evidence="5">Involved in beta-(1--&gt;2)glucan export. Transmembrane domains (TMD) form a pore in the inner membrane and the ATP-binding domain (NBD) is responsible for energy generation.</text>
</comment>
<dbReference type="AlphaFoldDB" id="A0A1M6SU07"/>
<dbReference type="SUPFAM" id="SSF52540">
    <property type="entry name" value="P-loop containing nucleoside triphosphate hydrolases"/>
    <property type="match status" value="1"/>
</dbReference>
<dbReference type="SMART" id="SM00382">
    <property type="entry name" value="AAA"/>
    <property type="match status" value="1"/>
</dbReference>
<dbReference type="PANTHER" id="PTHR42788">
    <property type="entry name" value="TAURINE IMPORT ATP-BINDING PROTEIN-RELATED"/>
    <property type="match status" value="1"/>
</dbReference>
<dbReference type="Gene3D" id="3.40.50.300">
    <property type="entry name" value="P-loop containing nucleotide triphosphate hydrolases"/>
    <property type="match status" value="1"/>
</dbReference>
<dbReference type="Pfam" id="PF00005">
    <property type="entry name" value="ABC_tran"/>
    <property type="match status" value="1"/>
</dbReference>
<sequence length="452" mass="49652">MPSASVVFASADQGTIMLDQTTKANLLEIRGVCRSFPKGSGEDLQVLEKVDLTIHAGEIVGLLGRSGSGKSTLLRIIAGLIAPSSGDAKCRGETIVGPPNGVSMVFQSFALFPWLTVLQNVELGLEALGIDAAERRKRALAAIDLIGLDGFESAYPKELSGGMRQRVGFARALVVHPDLLLMDEPFSALDVLTAETLRTDLVDLWIEGRLPIKSVLMVTHNIEEAVLMCDRILVFSSNPGRVAAEIKVDLPHPRNRLDPTFRQLVDSIYARMTQRAEPRAPAIEGIHGTGVGMILQHVSSNVLSGLIETLAAPPYNGRADMPVLANSLQLEADEIFHLGESLQLLRFAQLNEGDLILTEAGMRFAHLETDARKKLFAEHLINYVPVMGLIRRVLDERPSHTAPEARFRNELEDYMAEDQADETLKTIVSWARYAELFAYDEQSETFSLENPH</sequence>
<keyword evidence="3" id="KW-0547">Nucleotide-binding</keyword>
<dbReference type="Proteomes" id="UP000189935">
    <property type="component" value="Chromosome I"/>
</dbReference>
<dbReference type="Pfam" id="PF09821">
    <property type="entry name" value="AAA_assoc_C"/>
    <property type="match status" value="1"/>
</dbReference>
<evidence type="ECO:0000256" key="1">
    <source>
        <dbReference type="ARBA" id="ARBA00005417"/>
    </source>
</evidence>
<evidence type="ECO:0000256" key="3">
    <source>
        <dbReference type="ARBA" id="ARBA00022741"/>
    </source>
</evidence>
<gene>
    <name evidence="7" type="ORF">SAMN05444159_3364</name>
</gene>
<evidence type="ECO:0000256" key="5">
    <source>
        <dbReference type="ARBA" id="ARBA00024722"/>
    </source>
</evidence>
<dbReference type="GO" id="GO:0016887">
    <property type="term" value="F:ATP hydrolysis activity"/>
    <property type="evidence" value="ECO:0007669"/>
    <property type="project" value="InterPro"/>
</dbReference>
<dbReference type="GO" id="GO:0005524">
    <property type="term" value="F:ATP binding"/>
    <property type="evidence" value="ECO:0007669"/>
    <property type="project" value="UniProtKB-KW"/>
</dbReference>
<feature type="domain" description="ABC transporter" evidence="6">
    <location>
        <begin position="27"/>
        <end position="262"/>
    </location>
</feature>
<organism evidence="7 8">
    <name type="scientific">Bradyrhizobium lablabi</name>
    <dbReference type="NCBI Taxonomy" id="722472"/>
    <lineage>
        <taxon>Bacteria</taxon>
        <taxon>Pseudomonadati</taxon>
        <taxon>Pseudomonadota</taxon>
        <taxon>Alphaproteobacteria</taxon>
        <taxon>Hyphomicrobiales</taxon>
        <taxon>Nitrobacteraceae</taxon>
        <taxon>Bradyrhizobium</taxon>
    </lineage>
</organism>
<dbReference type="InterPro" id="IPR003439">
    <property type="entry name" value="ABC_transporter-like_ATP-bd"/>
</dbReference>
<evidence type="ECO:0000256" key="4">
    <source>
        <dbReference type="ARBA" id="ARBA00022840"/>
    </source>
</evidence>
<dbReference type="PROSITE" id="PS50893">
    <property type="entry name" value="ABC_TRANSPORTER_2"/>
    <property type="match status" value="1"/>
</dbReference>
<comment type="similarity">
    <text evidence="1">Belongs to the ABC transporter superfamily.</text>
</comment>
<evidence type="ECO:0000313" key="7">
    <source>
        <dbReference type="EMBL" id="SHK48175.1"/>
    </source>
</evidence>
<dbReference type="InterPro" id="IPR017871">
    <property type="entry name" value="ABC_transporter-like_CS"/>
</dbReference>
<dbReference type="InterPro" id="IPR027417">
    <property type="entry name" value="P-loop_NTPase"/>
</dbReference>
<accession>A0A1M6SU07</accession>
<dbReference type="PROSITE" id="PS00211">
    <property type="entry name" value="ABC_TRANSPORTER_1"/>
    <property type="match status" value="1"/>
</dbReference>
<reference evidence="7 8" key="1">
    <citation type="submission" date="2016-11" db="EMBL/GenBank/DDBJ databases">
        <authorList>
            <person name="Jaros S."/>
            <person name="Januszkiewicz K."/>
            <person name="Wedrychowicz H."/>
        </authorList>
    </citation>
    <scope>NUCLEOTIDE SEQUENCE [LARGE SCALE GENOMIC DNA]</scope>
    <source>
        <strain evidence="7 8">GAS499</strain>
    </source>
</reference>
<dbReference type="CDD" id="cd03293">
    <property type="entry name" value="ABC_NrtD_SsuB_transporters"/>
    <property type="match status" value="1"/>
</dbReference>
<name>A0A1M6SU07_9BRAD</name>
<proteinExistence type="inferred from homology"/>